<dbReference type="Proteomes" id="UP001054902">
    <property type="component" value="Unassembled WGS sequence"/>
</dbReference>
<dbReference type="GO" id="GO:0061630">
    <property type="term" value="F:ubiquitin protein ligase activity"/>
    <property type="evidence" value="ECO:0007669"/>
    <property type="project" value="InterPro"/>
</dbReference>
<reference evidence="7 8" key="1">
    <citation type="journal article" date="2021" name="Sci. Rep.">
        <title>The genome of the diatom Chaetoceros tenuissimus carries an ancient integrated fragment of an extant virus.</title>
        <authorList>
            <person name="Hongo Y."/>
            <person name="Kimura K."/>
            <person name="Takaki Y."/>
            <person name="Yoshida Y."/>
            <person name="Baba S."/>
            <person name="Kobayashi G."/>
            <person name="Nagasaki K."/>
            <person name="Hano T."/>
            <person name="Tomaru Y."/>
        </authorList>
    </citation>
    <scope>NUCLEOTIDE SEQUENCE [LARGE SCALE GENOMIC DNA]</scope>
    <source>
        <strain evidence="7 8">NIES-3715</strain>
    </source>
</reference>
<dbReference type="AlphaFoldDB" id="A0AAD3HA87"/>
<dbReference type="Gene3D" id="2.60.200.20">
    <property type="match status" value="1"/>
</dbReference>
<evidence type="ECO:0000256" key="3">
    <source>
        <dbReference type="ARBA" id="ARBA00022833"/>
    </source>
</evidence>
<evidence type="ECO:0000256" key="5">
    <source>
        <dbReference type="SAM" id="MobiDB-lite"/>
    </source>
</evidence>
<feature type="domain" description="RING-type" evidence="6">
    <location>
        <begin position="300"/>
        <end position="347"/>
    </location>
</feature>
<evidence type="ECO:0000313" key="8">
    <source>
        <dbReference type="Proteomes" id="UP001054902"/>
    </source>
</evidence>
<dbReference type="PROSITE" id="PS50089">
    <property type="entry name" value="ZF_RING_2"/>
    <property type="match status" value="1"/>
</dbReference>
<organism evidence="7 8">
    <name type="scientific">Chaetoceros tenuissimus</name>
    <dbReference type="NCBI Taxonomy" id="426638"/>
    <lineage>
        <taxon>Eukaryota</taxon>
        <taxon>Sar</taxon>
        <taxon>Stramenopiles</taxon>
        <taxon>Ochrophyta</taxon>
        <taxon>Bacillariophyta</taxon>
        <taxon>Coscinodiscophyceae</taxon>
        <taxon>Chaetocerotophycidae</taxon>
        <taxon>Chaetocerotales</taxon>
        <taxon>Chaetocerotaceae</taxon>
        <taxon>Chaetoceros</taxon>
    </lineage>
</organism>
<sequence>MSVPVTVDISTATNNNNNNTIKPMTVVLHPIRNRAVHEEILDPEFSYRPLLVMTYPPPTKELQEPPPVKGGPMDSSETIRRNQGVYPLHIGRNMWTRVYDTKVSRNLGRLEFRENGHGRPILVLKVDQSNRYHKVCVNRERVVMNEQDIHHGDVLSLFGDKYRYCVKIIDHQDMPEVNNRVGMQNVANYFPFANGVADVNADTQELFVADGDFVSAEKTEESSSSGAAATSAEQVDQASLDNHDTKLPPKDELATESQCTAASSTNTESKKRSLEESQQESEVDKIQERSRSQILDELSCTICFEILVHTHVANPCGHVFCKSCISHLPSEASSNRRYATKKCPCCRKEVTSFSWAKSYDNIIWNMVLMGEIFGDGMHGQDDLNVFLRRCGKSMKDLTKEERLCIFQNCRKKRKKRKVTEKESDEDEISVSSSNASDLFAISAPNPSSISPSWAQALSPLQHPFLPGIPIRLVSNATGEQGGPAGTVEDPICLDD</sequence>
<dbReference type="SUPFAM" id="SSF49879">
    <property type="entry name" value="SMAD/FHA domain"/>
    <property type="match status" value="1"/>
</dbReference>
<dbReference type="GO" id="GO:0006511">
    <property type="term" value="P:ubiquitin-dependent protein catabolic process"/>
    <property type="evidence" value="ECO:0007669"/>
    <property type="project" value="TreeGrafter"/>
</dbReference>
<comment type="caution">
    <text evidence="7">The sequence shown here is derived from an EMBL/GenBank/DDBJ whole genome shotgun (WGS) entry which is preliminary data.</text>
</comment>
<feature type="region of interest" description="Disordered" evidence="5">
    <location>
        <begin position="475"/>
        <end position="495"/>
    </location>
</feature>
<feature type="compositionally biased region" description="Basic and acidic residues" evidence="5">
    <location>
        <begin position="241"/>
        <end position="253"/>
    </location>
</feature>
<name>A0AAD3HA87_9STRA</name>
<dbReference type="GO" id="GO:0032183">
    <property type="term" value="F:SUMO binding"/>
    <property type="evidence" value="ECO:0007669"/>
    <property type="project" value="TreeGrafter"/>
</dbReference>
<dbReference type="PANTHER" id="PTHR47094:SF1">
    <property type="entry name" value="RING-TYPE E3 UBIQUITIN TRANSFERASE"/>
    <property type="match status" value="1"/>
</dbReference>
<dbReference type="InterPro" id="IPR013083">
    <property type="entry name" value="Znf_RING/FYVE/PHD"/>
</dbReference>
<keyword evidence="1" id="KW-0479">Metal-binding</keyword>
<dbReference type="GO" id="GO:0140082">
    <property type="term" value="F:SUMO-ubiquitin ligase activity"/>
    <property type="evidence" value="ECO:0007669"/>
    <property type="project" value="TreeGrafter"/>
</dbReference>
<feature type="region of interest" description="Disordered" evidence="5">
    <location>
        <begin position="218"/>
        <end position="288"/>
    </location>
</feature>
<dbReference type="Gene3D" id="3.30.40.10">
    <property type="entry name" value="Zinc/RING finger domain, C3HC4 (zinc finger)"/>
    <property type="match status" value="1"/>
</dbReference>
<dbReference type="Pfam" id="PF13920">
    <property type="entry name" value="zf-C3HC4_3"/>
    <property type="match status" value="1"/>
</dbReference>
<protein>
    <recommendedName>
        <fullName evidence="6">RING-type domain-containing protein</fullName>
    </recommendedName>
</protein>
<accession>A0AAD3HA87</accession>
<keyword evidence="2 4" id="KW-0863">Zinc-finger</keyword>
<feature type="compositionally biased region" description="Low complexity" evidence="5">
    <location>
        <begin position="222"/>
        <end position="233"/>
    </location>
</feature>
<gene>
    <name evidence="7" type="ORF">CTEN210_12427</name>
</gene>
<evidence type="ECO:0000256" key="1">
    <source>
        <dbReference type="ARBA" id="ARBA00022723"/>
    </source>
</evidence>
<dbReference type="InterPro" id="IPR008984">
    <property type="entry name" value="SMAD_FHA_dom_sf"/>
</dbReference>
<dbReference type="GO" id="GO:0008270">
    <property type="term" value="F:zinc ion binding"/>
    <property type="evidence" value="ECO:0007669"/>
    <property type="project" value="UniProtKB-KW"/>
</dbReference>
<dbReference type="EMBL" id="BLLK01000051">
    <property type="protein sequence ID" value="GFH55951.1"/>
    <property type="molecule type" value="Genomic_DNA"/>
</dbReference>
<proteinExistence type="predicted"/>
<evidence type="ECO:0000313" key="7">
    <source>
        <dbReference type="EMBL" id="GFH55951.1"/>
    </source>
</evidence>
<dbReference type="GO" id="GO:0033768">
    <property type="term" value="C:SUMO-targeted ubiquitin ligase complex"/>
    <property type="evidence" value="ECO:0007669"/>
    <property type="project" value="TreeGrafter"/>
</dbReference>
<evidence type="ECO:0000256" key="4">
    <source>
        <dbReference type="PROSITE-ProRule" id="PRU00175"/>
    </source>
</evidence>
<feature type="compositionally biased region" description="Pro residues" evidence="5">
    <location>
        <begin position="58"/>
        <end position="69"/>
    </location>
</feature>
<feature type="region of interest" description="Disordered" evidence="5">
    <location>
        <begin position="58"/>
        <end position="78"/>
    </location>
</feature>
<dbReference type="InterPro" id="IPR049627">
    <property type="entry name" value="SLX8"/>
</dbReference>
<dbReference type="SUPFAM" id="SSF57850">
    <property type="entry name" value="RING/U-box"/>
    <property type="match status" value="1"/>
</dbReference>
<keyword evidence="8" id="KW-1185">Reference proteome</keyword>
<dbReference type="PANTHER" id="PTHR47094">
    <property type="entry name" value="ELFLESS, ISOFORM B"/>
    <property type="match status" value="1"/>
</dbReference>
<evidence type="ECO:0000259" key="6">
    <source>
        <dbReference type="PROSITE" id="PS50089"/>
    </source>
</evidence>
<dbReference type="SMART" id="SM00184">
    <property type="entry name" value="RING"/>
    <property type="match status" value="1"/>
</dbReference>
<dbReference type="PROSITE" id="PS00518">
    <property type="entry name" value="ZF_RING_1"/>
    <property type="match status" value="1"/>
</dbReference>
<feature type="compositionally biased region" description="Polar residues" evidence="5">
    <location>
        <begin position="255"/>
        <end position="267"/>
    </location>
</feature>
<dbReference type="InterPro" id="IPR001841">
    <property type="entry name" value="Znf_RING"/>
</dbReference>
<evidence type="ECO:0000256" key="2">
    <source>
        <dbReference type="ARBA" id="ARBA00022771"/>
    </source>
</evidence>
<keyword evidence="3" id="KW-0862">Zinc</keyword>
<dbReference type="InterPro" id="IPR017907">
    <property type="entry name" value="Znf_RING_CS"/>
</dbReference>